<dbReference type="AlphaFoldDB" id="A0A4Q0VWY6"/>
<sequence>MRKTKLSLKDLVTANKEEILKDKGQIEKIEKRIEDKYSKEK</sequence>
<dbReference type="RefSeq" id="WP_129077811.1">
    <property type="nucleotide sequence ID" value="NZ_QOUX01000027.1"/>
</dbReference>
<dbReference type="OrthoDB" id="2991278at2"/>
<reference evidence="1 2" key="1">
    <citation type="journal article" date="2019" name="Int. J. Syst. Evol. Microbiol.">
        <title>Anaerobacillus alkaliphilus sp. nov., a novel alkaliphilic and moderately halophilic bacterium.</title>
        <authorList>
            <person name="Borsodi A.K."/>
            <person name="Aszalos J.M."/>
            <person name="Bihari P."/>
            <person name="Nagy I."/>
            <person name="Schumann P."/>
            <person name="Sproer C."/>
            <person name="Kovacs A.L."/>
            <person name="Boka K."/>
            <person name="Dobosy P."/>
            <person name="Ovari M."/>
            <person name="Szili-Kovacs T."/>
            <person name="Toth E."/>
        </authorList>
    </citation>
    <scope>NUCLEOTIDE SEQUENCE [LARGE SCALE GENOMIC DNA]</scope>
    <source>
        <strain evidence="1 2">B16-10</strain>
    </source>
</reference>
<protein>
    <submittedName>
        <fullName evidence="1">FbpB family small basic protein</fullName>
    </submittedName>
</protein>
<dbReference type="EMBL" id="QOUX01000027">
    <property type="protein sequence ID" value="RXJ02098.1"/>
    <property type="molecule type" value="Genomic_DNA"/>
</dbReference>
<dbReference type="InterPro" id="IPR025004">
    <property type="entry name" value="SenN/SenS"/>
</dbReference>
<dbReference type="Proteomes" id="UP000290649">
    <property type="component" value="Unassembled WGS sequence"/>
</dbReference>
<accession>A0A4Q0VWY6</accession>
<comment type="caution">
    <text evidence="1">The sequence shown here is derived from an EMBL/GenBank/DDBJ whole genome shotgun (WGS) entry which is preliminary data.</text>
</comment>
<dbReference type="Pfam" id="PF13040">
    <property type="entry name" value="Fur_reg_FbpB"/>
    <property type="match status" value="1"/>
</dbReference>
<gene>
    <name evidence="1" type="ORF">DS745_08395</name>
</gene>
<evidence type="ECO:0000313" key="2">
    <source>
        <dbReference type="Proteomes" id="UP000290649"/>
    </source>
</evidence>
<organism evidence="1 2">
    <name type="scientific">Anaerobacillus alkaliphilus</name>
    <dbReference type="NCBI Taxonomy" id="1548597"/>
    <lineage>
        <taxon>Bacteria</taxon>
        <taxon>Bacillati</taxon>
        <taxon>Bacillota</taxon>
        <taxon>Bacilli</taxon>
        <taxon>Bacillales</taxon>
        <taxon>Bacillaceae</taxon>
        <taxon>Anaerobacillus</taxon>
    </lineage>
</organism>
<keyword evidence="2" id="KW-1185">Reference proteome</keyword>
<proteinExistence type="predicted"/>
<evidence type="ECO:0000313" key="1">
    <source>
        <dbReference type="EMBL" id="RXJ02098.1"/>
    </source>
</evidence>
<name>A0A4Q0VWY6_9BACI</name>